<keyword evidence="1" id="KW-0472">Membrane</keyword>
<dbReference type="KEGG" id="oih:OB0728"/>
<dbReference type="SUPFAM" id="SSF55961">
    <property type="entry name" value="Bet v1-like"/>
    <property type="match status" value="1"/>
</dbReference>
<sequence length="304" mass="35137">MKRKKPIYVETFIRSDLDKVWKYSQDPKLHEQWDLRFSEITYLSKEREDDPQHFLYKTNIGFGMSISGTGESVGKRENQTEKVSSLKFWTKHPLSLIKEGSGYWKYIDTNEGTKFLTLYNYNPALGIFGKILDLLFRPLLGWATAWSFDTFRLWLEKGIPPHLSFCRSFIFYIACFILSFIWIYQGLVPKILFQHTGELDLVQSIGWFQGYESVLLYLLGLFQILFGLTFLLFGRWKSLHILNIIALLLLGIAATISDVTTLLTPFNTTTLTIAMLGLSFISLLSLKDLPNATACIRKVPSRRE</sequence>
<dbReference type="Pfam" id="PF13781">
    <property type="entry name" value="DoxX_3"/>
    <property type="match status" value="1"/>
</dbReference>
<dbReference type="HOGENOM" id="CLU_080922_0_0_9"/>
<dbReference type="Proteomes" id="UP000000822">
    <property type="component" value="Chromosome"/>
</dbReference>
<dbReference type="EMBL" id="BA000028">
    <property type="protein sequence ID" value="BAC12684.1"/>
    <property type="molecule type" value="Genomic_DNA"/>
</dbReference>
<dbReference type="InterPro" id="IPR025695">
    <property type="entry name" value="DoxX-like"/>
</dbReference>
<dbReference type="AlphaFoldDB" id="Q8ESB3"/>
<dbReference type="STRING" id="221109.gene:10732949"/>
<protein>
    <submittedName>
        <fullName evidence="2">Hypothetical conserved protein</fullName>
    </submittedName>
</protein>
<keyword evidence="1" id="KW-0812">Transmembrane</keyword>
<dbReference type="RefSeq" id="WP_011065136.1">
    <property type="nucleotide sequence ID" value="NC_004193.1"/>
</dbReference>
<keyword evidence="1" id="KW-1133">Transmembrane helix</keyword>
<keyword evidence="3" id="KW-1185">Reference proteome</keyword>
<name>Q8ESB3_OCEIH</name>
<accession>Q8ESB3</accession>
<feature type="transmembrane region" description="Helical" evidence="1">
    <location>
        <begin position="269"/>
        <end position="286"/>
    </location>
</feature>
<feature type="transmembrane region" description="Helical" evidence="1">
    <location>
        <begin position="241"/>
        <end position="263"/>
    </location>
</feature>
<feature type="transmembrane region" description="Helical" evidence="1">
    <location>
        <begin position="214"/>
        <end position="234"/>
    </location>
</feature>
<evidence type="ECO:0000313" key="2">
    <source>
        <dbReference type="EMBL" id="BAC12684.1"/>
    </source>
</evidence>
<reference evidence="2 3" key="1">
    <citation type="journal article" date="2001" name="FEMS Microbiol. Lett.">
        <title>Oceanobacillus iheyensis gen. nov., sp. nov., a deep-sea extremely halotolerant and alkaliphilic species isolated from a depth of 1050 m on the Iheya Ridge.</title>
        <authorList>
            <person name="Lu J."/>
            <person name="Nogi Y."/>
            <person name="Takami H."/>
        </authorList>
    </citation>
    <scope>NUCLEOTIDE SEQUENCE [LARGE SCALE GENOMIC DNA]</scope>
    <source>
        <strain evidence="3">DSM 14371 / CIP 107618 / JCM 11309 / KCTC 3954 / HTE831</strain>
    </source>
</reference>
<proteinExistence type="predicted"/>
<dbReference type="eggNOG" id="ENOG5030CRY">
    <property type="taxonomic scope" value="Bacteria"/>
</dbReference>
<dbReference type="OrthoDB" id="6199084at2"/>
<feature type="transmembrane region" description="Helical" evidence="1">
    <location>
        <begin position="169"/>
        <end position="187"/>
    </location>
</feature>
<evidence type="ECO:0000313" key="3">
    <source>
        <dbReference type="Proteomes" id="UP000000822"/>
    </source>
</evidence>
<evidence type="ECO:0000256" key="1">
    <source>
        <dbReference type="SAM" id="Phobius"/>
    </source>
</evidence>
<organism evidence="2 3">
    <name type="scientific">Oceanobacillus iheyensis (strain DSM 14371 / CIP 107618 / JCM 11309 / KCTC 3954 / HTE831)</name>
    <dbReference type="NCBI Taxonomy" id="221109"/>
    <lineage>
        <taxon>Bacteria</taxon>
        <taxon>Bacillati</taxon>
        <taxon>Bacillota</taxon>
        <taxon>Bacilli</taxon>
        <taxon>Bacillales</taxon>
        <taxon>Bacillaceae</taxon>
        <taxon>Oceanobacillus</taxon>
    </lineage>
</organism>
<reference evidence="2 3" key="2">
    <citation type="journal article" date="2002" name="Nucleic Acids Res.">
        <title>Genome sequence of Oceanobacillus iheyensis isolated from the Iheya Ridge and its unexpected adaptive capabilities to extreme environments.</title>
        <authorList>
            <person name="Takami H."/>
            <person name="Takaki Y."/>
            <person name="Uchiyama I."/>
        </authorList>
    </citation>
    <scope>NUCLEOTIDE SEQUENCE [LARGE SCALE GENOMIC DNA]</scope>
    <source>
        <strain evidence="3">DSM 14371 / CIP 107618 / JCM 11309 / KCTC 3954 / HTE831</strain>
    </source>
</reference>
<gene>
    <name evidence="2" type="ordered locus">OB0728</name>
</gene>